<dbReference type="Gene3D" id="3.20.20.120">
    <property type="entry name" value="Enolase-like C-terminal domain"/>
    <property type="match status" value="1"/>
</dbReference>
<dbReference type="SMART" id="SM00922">
    <property type="entry name" value="MR_MLE"/>
    <property type="match status" value="1"/>
</dbReference>
<dbReference type="Pfam" id="PF13378">
    <property type="entry name" value="MR_MLE_C"/>
    <property type="match status" value="1"/>
</dbReference>
<evidence type="ECO:0000313" key="2">
    <source>
        <dbReference type="EMBL" id="MDY0883579.1"/>
    </source>
</evidence>
<protein>
    <submittedName>
        <fullName evidence="2">Mandelate racemase/muconate lactonizing enzyme family protein</fullName>
    </submittedName>
</protein>
<organism evidence="2 3">
    <name type="scientific">Dongia soli</name>
    <dbReference type="NCBI Taxonomy" id="600628"/>
    <lineage>
        <taxon>Bacteria</taxon>
        <taxon>Pseudomonadati</taxon>
        <taxon>Pseudomonadota</taxon>
        <taxon>Alphaproteobacteria</taxon>
        <taxon>Rhodospirillales</taxon>
        <taxon>Dongiaceae</taxon>
        <taxon>Dongia</taxon>
    </lineage>
</organism>
<dbReference type="InterPro" id="IPR013342">
    <property type="entry name" value="Mandelate_racemase_C"/>
</dbReference>
<sequence>MKIDSVDLFFLQMPESDPAYKIVRDTLLVRVRAGQCEGWGECEAAPFVSLASFIMPQSHETCRPINAALLGQKIQDPSDIYRLIDLARSSTGHLLQAPHAFSGVEMALWDVVGKSLDEPVYSLLGIKTVHRRLPYVVAPFGETAEETHARVAEMSSRGFHAVKVGWGRFGEGNLKGDREHLVAAREALGPDGRLFLDTGQIWKNNASSALRYRSIIDEANIEWIEEPFHPAATDAYSDFTTLMGSSRVAAGEHLHDVHSALKFLKESRVGVLQIDCGHLGGIAPAHEISEQVGADGVKIINHTYTSHLALSACLHALAGHAGSDLCEYPFNDSSLSWKISRNHLFAGQDGFISLSEGPGLGIQIDLDAVDSYSQDLEIRLSNRVLYSTPTAR</sequence>
<evidence type="ECO:0000313" key="3">
    <source>
        <dbReference type="Proteomes" id="UP001279642"/>
    </source>
</evidence>
<proteinExistence type="predicted"/>
<reference evidence="2 3" key="1">
    <citation type="journal article" date="2016" name="Antonie Van Leeuwenhoek">
        <title>Dongia soli sp. nov., isolated from soil from Dokdo, Korea.</title>
        <authorList>
            <person name="Kim D.U."/>
            <person name="Lee H."/>
            <person name="Kim H."/>
            <person name="Kim S.G."/>
            <person name="Ka J.O."/>
        </authorList>
    </citation>
    <scope>NUCLEOTIDE SEQUENCE [LARGE SCALE GENOMIC DNA]</scope>
    <source>
        <strain evidence="2 3">D78</strain>
    </source>
</reference>
<dbReference type="InterPro" id="IPR013341">
    <property type="entry name" value="Mandelate_racemase_N_dom"/>
</dbReference>
<dbReference type="CDD" id="cd03316">
    <property type="entry name" value="MR_like"/>
    <property type="match status" value="1"/>
</dbReference>
<dbReference type="InterPro" id="IPR029017">
    <property type="entry name" value="Enolase-like_N"/>
</dbReference>
<dbReference type="SUPFAM" id="SSF51604">
    <property type="entry name" value="Enolase C-terminal domain-like"/>
    <property type="match status" value="1"/>
</dbReference>
<dbReference type="Proteomes" id="UP001279642">
    <property type="component" value="Unassembled WGS sequence"/>
</dbReference>
<dbReference type="EMBL" id="JAXCLW010000002">
    <property type="protein sequence ID" value="MDY0883579.1"/>
    <property type="molecule type" value="Genomic_DNA"/>
</dbReference>
<dbReference type="SFLD" id="SFLDS00001">
    <property type="entry name" value="Enolase"/>
    <property type="match status" value="1"/>
</dbReference>
<dbReference type="InterPro" id="IPR029065">
    <property type="entry name" value="Enolase_C-like"/>
</dbReference>
<dbReference type="SUPFAM" id="SSF54826">
    <property type="entry name" value="Enolase N-terminal domain-like"/>
    <property type="match status" value="1"/>
</dbReference>
<feature type="domain" description="Mandelate racemase/muconate lactonizing enzyme C-terminal" evidence="1">
    <location>
        <begin position="144"/>
        <end position="243"/>
    </location>
</feature>
<comment type="caution">
    <text evidence="2">The sequence shown here is derived from an EMBL/GenBank/DDBJ whole genome shotgun (WGS) entry which is preliminary data.</text>
</comment>
<evidence type="ECO:0000259" key="1">
    <source>
        <dbReference type="SMART" id="SM00922"/>
    </source>
</evidence>
<dbReference type="Pfam" id="PF02746">
    <property type="entry name" value="MR_MLE_N"/>
    <property type="match status" value="1"/>
</dbReference>
<accession>A0ABU5EC04</accession>
<keyword evidence="3" id="KW-1185">Reference proteome</keyword>
<name>A0ABU5EC04_9PROT</name>
<gene>
    <name evidence="2" type="ORF">SMD27_12050</name>
</gene>
<dbReference type="Gene3D" id="3.30.390.10">
    <property type="entry name" value="Enolase-like, N-terminal domain"/>
    <property type="match status" value="1"/>
</dbReference>
<dbReference type="InterPro" id="IPR036849">
    <property type="entry name" value="Enolase-like_C_sf"/>
</dbReference>
<dbReference type="PANTHER" id="PTHR48080">
    <property type="entry name" value="D-GALACTONATE DEHYDRATASE-RELATED"/>
    <property type="match status" value="1"/>
</dbReference>
<dbReference type="RefSeq" id="WP_320508609.1">
    <property type="nucleotide sequence ID" value="NZ_JAXCLW010000002.1"/>
</dbReference>
<dbReference type="InterPro" id="IPR034593">
    <property type="entry name" value="DgoD-like"/>
</dbReference>